<sequence length="308" mass="34121">MPRAIWKGAISFGLVHVPVALYPASSESGIDFDWLDKRSLDPVGYKRINKRTGKEIEKDDIVRGVQVEGSGDYVLLSDDEIAAAYPKTMQTIAIERFVRADEVPFVHLEKPYYLEPSGRGADKVYALLREAMLEEKVIGIARVVMHSKEHLAALIPTGPALMLNTLRWVEEIRPWDELSLPPEGRGAAKLKPAELEMAAKLVHDMTGRWKAEEFKDQFAAEIHALVKERQQAGKTHVIEAREEAPETSATVIDLAELLKRSLGERKAPARATKAEARAKTDAPAKKAKVAEKAAAKAPRRAPAARKRA</sequence>
<dbReference type="NCBIfam" id="TIGR02772">
    <property type="entry name" value="Ku_bact"/>
    <property type="match status" value="1"/>
</dbReference>
<dbReference type="InterPro" id="IPR016194">
    <property type="entry name" value="SPOC-like_C_dom_sf"/>
</dbReference>
<protein>
    <recommendedName>
        <fullName evidence="2">Non-homologous end joining protein Ku</fullName>
    </recommendedName>
</protein>
<feature type="compositionally biased region" description="Basic and acidic residues" evidence="3">
    <location>
        <begin position="263"/>
        <end position="294"/>
    </location>
</feature>
<dbReference type="Pfam" id="PF02735">
    <property type="entry name" value="Ku"/>
    <property type="match status" value="1"/>
</dbReference>
<dbReference type="PIRSF" id="PIRSF006493">
    <property type="entry name" value="Prok_Ku"/>
    <property type="match status" value="1"/>
</dbReference>
<name>A0ABX2EHU9_9BURK</name>
<keyword evidence="2" id="KW-0233">DNA recombination</keyword>
<dbReference type="HAMAP" id="MF_01875">
    <property type="entry name" value="Prokaryotic_Ku"/>
    <property type="match status" value="1"/>
</dbReference>
<evidence type="ECO:0000256" key="2">
    <source>
        <dbReference type="HAMAP-Rule" id="MF_01875"/>
    </source>
</evidence>
<evidence type="ECO:0000313" key="5">
    <source>
        <dbReference type="EMBL" id="NRF68208.1"/>
    </source>
</evidence>
<feature type="compositionally biased region" description="Basic residues" evidence="3">
    <location>
        <begin position="297"/>
        <end position="308"/>
    </location>
</feature>
<comment type="subunit">
    <text evidence="2">Homodimer. Interacts with LigD.</text>
</comment>
<dbReference type="InterPro" id="IPR006164">
    <property type="entry name" value="DNA_bd_Ku70/Ku80"/>
</dbReference>
<feature type="region of interest" description="Disordered" evidence="3">
    <location>
        <begin position="263"/>
        <end position="308"/>
    </location>
</feature>
<keyword evidence="1 2" id="KW-0238">DNA-binding</keyword>
<dbReference type="EMBL" id="JABRWJ010000004">
    <property type="protein sequence ID" value="NRF68208.1"/>
    <property type="molecule type" value="Genomic_DNA"/>
</dbReference>
<dbReference type="PANTHER" id="PTHR41251">
    <property type="entry name" value="NON-HOMOLOGOUS END JOINING PROTEIN KU"/>
    <property type="match status" value="1"/>
</dbReference>
<dbReference type="Proteomes" id="UP000737171">
    <property type="component" value="Unassembled WGS sequence"/>
</dbReference>
<feature type="domain" description="Ku" evidence="4">
    <location>
        <begin position="53"/>
        <end position="183"/>
    </location>
</feature>
<proteinExistence type="inferred from homology"/>
<keyword evidence="2" id="KW-0227">DNA damage</keyword>
<evidence type="ECO:0000313" key="6">
    <source>
        <dbReference type="Proteomes" id="UP000737171"/>
    </source>
</evidence>
<evidence type="ECO:0000259" key="4">
    <source>
        <dbReference type="SMART" id="SM00559"/>
    </source>
</evidence>
<keyword evidence="6" id="KW-1185">Reference proteome</keyword>
<accession>A0ABX2EHU9</accession>
<dbReference type="SMART" id="SM00559">
    <property type="entry name" value="Ku78"/>
    <property type="match status" value="1"/>
</dbReference>
<comment type="function">
    <text evidence="2">With LigD forms a non-homologous end joining (NHEJ) DNA repair enzyme, which repairs dsDNA breaks with reduced fidelity. Binds linear dsDNA with 5'- and 3'- overhangs but not closed circular dsDNA nor ssDNA. Recruits and stimulates the ligase activity of LigD.</text>
</comment>
<dbReference type="CDD" id="cd00789">
    <property type="entry name" value="KU_like"/>
    <property type="match status" value="1"/>
</dbReference>
<dbReference type="InterPro" id="IPR009187">
    <property type="entry name" value="Prok_Ku"/>
</dbReference>
<dbReference type="RefSeq" id="WP_173123649.1">
    <property type="nucleotide sequence ID" value="NZ_JABRWJ010000004.1"/>
</dbReference>
<dbReference type="Gene3D" id="2.40.290.10">
    <property type="match status" value="1"/>
</dbReference>
<keyword evidence="2" id="KW-0234">DNA repair</keyword>
<dbReference type="SUPFAM" id="SSF100939">
    <property type="entry name" value="SPOC domain-like"/>
    <property type="match status" value="1"/>
</dbReference>
<comment type="similarity">
    <text evidence="2">Belongs to the prokaryotic Ku family.</text>
</comment>
<reference evidence="5 6" key="1">
    <citation type="submission" date="2020-05" db="EMBL/GenBank/DDBJ databases">
        <title>Aquincola sp. isolate from soil.</title>
        <authorList>
            <person name="Han J."/>
            <person name="Kim D.-U."/>
        </authorList>
    </citation>
    <scope>NUCLEOTIDE SEQUENCE [LARGE SCALE GENOMIC DNA]</scope>
    <source>
        <strain evidence="5 6">S2</strain>
    </source>
</reference>
<comment type="caution">
    <text evidence="5">The sequence shown here is derived from an EMBL/GenBank/DDBJ whole genome shotgun (WGS) entry which is preliminary data.</text>
</comment>
<gene>
    <name evidence="2" type="primary">ku</name>
    <name evidence="5" type="ORF">HLB44_14540</name>
</gene>
<evidence type="ECO:0000256" key="1">
    <source>
        <dbReference type="ARBA" id="ARBA00023125"/>
    </source>
</evidence>
<organism evidence="5 6">
    <name type="scientific">Pseudaquabacterium terrae</name>
    <dbReference type="NCBI Taxonomy" id="2732868"/>
    <lineage>
        <taxon>Bacteria</taxon>
        <taxon>Pseudomonadati</taxon>
        <taxon>Pseudomonadota</taxon>
        <taxon>Betaproteobacteria</taxon>
        <taxon>Burkholderiales</taxon>
        <taxon>Sphaerotilaceae</taxon>
        <taxon>Pseudaquabacterium</taxon>
    </lineage>
</organism>
<dbReference type="PANTHER" id="PTHR41251:SF1">
    <property type="entry name" value="NON-HOMOLOGOUS END JOINING PROTEIN KU"/>
    <property type="match status" value="1"/>
</dbReference>
<evidence type="ECO:0000256" key="3">
    <source>
        <dbReference type="SAM" id="MobiDB-lite"/>
    </source>
</evidence>